<accession>A0A3P3XGL3</accession>
<dbReference type="SFLD" id="SFLDS00003">
    <property type="entry name" value="Haloacid_Dehalogenase"/>
    <property type="match status" value="1"/>
</dbReference>
<dbReference type="Gene3D" id="1.10.150.450">
    <property type="match status" value="1"/>
</dbReference>
<dbReference type="PANTHER" id="PTHR12725">
    <property type="entry name" value="HALOACID DEHALOGENASE-LIKE HYDROLASE"/>
    <property type="match status" value="1"/>
</dbReference>
<dbReference type="NCBIfam" id="TIGR01509">
    <property type="entry name" value="HAD-SF-IA-v3"/>
    <property type="match status" value="1"/>
</dbReference>
<dbReference type="Gene3D" id="3.40.50.1000">
    <property type="entry name" value="HAD superfamily/HAD-like"/>
    <property type="match status" value="1"/>
</dbReference>
<dbReference type="InterPro" id="IPR010237">
    <property type="entry name" value="Pyr-5-nucltdase"/>
</dbReference>
<name>A0A3P3XGL3_9SPIR</name>
<dbReference type="SFLD" id="SFLDG01129">
    <property type="entry name" value="C1.5:_HAD__Beta-PGM__Phosphata"/>
    <property type="match status" value="1"/>
</dbReference>
<dbReference type="EMBL" id="FWDM01000007">
    <property type="protein sequence ID" value="SLM10879.1"/>
    <property type="molecule type" value="Genomic_DNA"/>
</dbReference>
<dbReference type="PRINTS" id="PR00413">
    <property type="entry name" value="HADHALOGNASE"/>
</dbReference>
<reference evidence="1" key="1">
    <citation type="submission" date="2017-02" db="EMBL/GenBank/DDBJ databases">
        <authorList>
            <person name="Regsiter A."/>
            <person name="William W."/>
        </authorList>
    </citation>
    <scope>NUCLEOTIDE SEQUENCE</scope>
    <source>
        <strain evidence="1">Bib</strain>
    </source>
</reference>
<dbReference type="Pfam" id="PF00702">
    <property type="entry name" value="Hydrolase"/>
    <property type="match status" value="1"/>
</dbReference>
<dbReference type="SUPFAM" id="SSF56784">
    <property type="entry name" value="HAD-like"/>
    <property type="match status" value="1"/>
</dbReference>
<dbReference type="PANTHER" id="PTHR12725:SF117">
    <property type="entry name" value="HALOACID DEHALOGENASE-LIKE HYDROLASE"/>
    <property type="match status" value="1"/>
</dbReference>
<dbReference type="InterPro" id="IPR023214">
    <property type="entry name" value="HAD_sf"/>
</dbReference>
<evidence type="ECO:0000313" key="1">
    <source>
        <dbReference type="EMBL" id="SLM10879.1"/>
    </source>
</evidence>
<proteinExistence type="predicted"/>
<dbReference type="InterPro" id="IPR006439">
    <property type="entry name" value="HAD-SF_hydro_IA"/>
</dbReference>
<dbReference type="AlphaFoldDB" id="A0A3P3XGL3"/>
<organism evidence="1">
    <name type="scientific">uncultured spirochete</name>
    <dbReference type="NCBI Taxonomy" id="156406"/>
    <lineage>
        <taxon>Bacteria</taxon>
        <taxon>Pseudomonadati</taxon>
        <taxon>Spirochaetota</taxon>
        <taxon>Spirochaetia</taxon>
        <taxon>Spirochaetales</taxon>
        <taxon>environmental samples</taxon>
    </lineage>
</organism>
<dbReference type="SFLD" id="SFLDG01132">
    <property type="entry name" value="C1.5.3:_5'-Nucleotidase_Like"/>
    <property type="match status" value="1"/>
</dbReference>
<protein>
    <submittedName>
        <fullName evidence="1">Pyrimidine 5'-nucleotidase</fullName>
    </submittedName>
</protein>
<gene>
    <name evidence="1" type="ORF">SPIROBIBN47_150151</name>
</gene>
<sequence>MIRALLFDLDNTLYSEATGLETGVLQRMNQFVADIFNLPFSEAGKFRREHAKPYGTTLEWLMREKGFAEPERYFSYIHPEGEEDCLEPDHVLRLMLNSIPLPKAVLTNAPREHAERILAKLGIAECFIGVYDIWFNELLGKPNPKAYLRALDASGFALQETLFVDDLPKYVKGYADLGGPAVLKDEMNRFPDLPCRRIQTIYELPEVLDEIGMKAS</sequence>
<dbReference type="InterPro" id="IPR036412">
    <property type="entry name" value="HAD-like_sf"/>
</dbReference>